<dbReference type="PANTHER" id="PTHR35392">
    <property type="entry name" value="ZN(II)2CYS6 TRANSCRIPTION FACTOR (EUROFUNG)-RELATED-RELATED"/>
    <property type="match status" value="1"/>
</dbReference>
<dbReference type="VEuPathDB" id="FungiDB:UREG_03412"/>
<dbReference type="HOGENOM" id="CLU_728016_0_0_1"/>
<dbReference type="EMBL" id="CH476616">
    <property type="protein sequence ID" value="EEP78566.1"/>
    <property type="molecule type" value="Genomic_DNA"/>
</dbReference>
<dbReference type="KEGG" id="ure:UREG_03412"/>
<dbReference type="PANTHER" id="PTHR35392:SF2">
    <property type="entry name" value="ZN(II)2CYS6 TRANSCRIPTION FACTOR (EUROFUNG)"/>
    <property type="match status" value="1"/>
</dbReference>
<dbReference type="AlphaFoldDB" id="C4JQT0"/>
<evidence type="ECO:0000313" key="2">
    <source>
        <dbReference type="Proteomes" id="UP000002058"/>
    </source>
</evidence>
<dbReference type="eggNOG" id="ENOG502SJ77">
    <property type="taxonomic scope" value="Eukaryota"/>
</dbReference>
<dbReference type="RefSeq" id="XP_002543895.1">
    <property type="nucleotide sequence ID" value="XM_002543849.1"/>
</dbReference>
<accession>C4JQT0</accession>
<sequence>MVYPRPIAINGTAQDHGGEPVPAELRRVAKFKSRSAFSEERRKEVQLVRKMGACLRCRMLKKTVRIRYLGSVHHSLDVCTVLSRYTMFPVYKPSKSASLDGMLCQNPAYDTPRGLFPLHSILVYHAINDIKSQAQFELSTGRIEASHFEANPSYFVTFGTLSTQKQTLPNLDSQLPITVHDAELGLHHQDIHILDGETEELSEKLDDYMKRMSNRFYENEKCVFVKETLLLAADLAKTNQDELLTGVLDLWVATSILVGPLLPWKLFLNPTLPPASLHSLTSSSNGWRISIGEGGEFESYALICGQLKAAVEKRAAKTSKAVLNRIEQRLLQKQRDGNFQTFLASVILLNCVERMSWLFYSWEHGEYSNKVCCPLQIYFI</sequence>
<dbReference type="InterPro" id="IPR052973">
    <property type="entry name" value="Fungal_sec-metab_reg_TF"/>
</dbReference>
<keyword evidence="2" id="KW-1185">Reference proteome</keyword>
<organism evidence="1 2">
    <name type="scientific">Uncinocarpus reesii (strain UAMH 1704)</name>
    <dbReference type="NCBI Taxonomy" id="336963"/>
    <lineage>
        <taxon>Eukaryota</taxon>
        <taxon>Fungi</taxon>
        <taxon>Dikarya</taxon>
        <taxon>Ascomycota</taxon>
        <taxon>Pezizomycotina</taxon>
        <taxon>Eurotiomycetes</taxon>
        <taxon>Eurotiomycetidae</taxon>
        <taxon>Onygenales</taxon>
        <taxon>Onygenaceae</taxon>
        <taxon>Uncinocarpus</taxon>
    </lineage>
</organism>
<dbReference type="OMA" id="YHAINDI"/>
<name>C4JQT0_UNCRE</name>
<dbReference type="InParanoid" id="C4JQT0"/>
<dbReference type="Proteomes" id="UP000002058">
    <property type="component" value="Unassembled WGS sequence"/>
</dbReference>
<protein>
    <submittedName>
        <fullName evidence="1">Uncharacterized protein</fullName>
    </submittedName>
</protein>
<dbReference type="GeneID" id="8440252"/>
<reference evidence="2" key="1">
    <citation type="journal article" date="2009" name="Genome Res.">
        <title>Comparative genomic analyses of the human fungal pathogens Coccidioides and their relatives.</title>
        <authorList>
            <person name="Sharpton T.J."/>
            <person name="Stajich J.E."/>
            <person name="Rounsley S.D."/>
            <person name="Gardner M.J."/>
            <person name="Wortman J.R."/>
            <person name="Jordar V.S."/>
            <person name="Maiti R."/>
            <person name="Kodira C.D."/>
            <person name="Neafsey D.E."/>
            <person name="Zeng Q."/>
            <person name="Hung C.-Y."/>
            <person name="McMahan C."/>
            <person name="Muszewska A."/>
            <person name="Grynberg M."/>
            <person name="Mandel M.A."/>
            <person name="Kellner E.M."/>
            <person name="Barker B.M."/>
            <person name="Galgiani J.N."/>
            <person name="Orbach M.J."/>
            <person name="Kirkland T.N."/>
            <person name="Cole G.T."/>
            <person name="Henn M.R."/>
            <person name="Birren B.W."/>
            <person name="Taylor J.W."/>
        </authorList>
    </citation>
    <scope>NUCLEOTIDE SEQUENCE [LARGE SCALE GENOMIC DNA]</scope>
    <source>
        <strain evidence="2">UAMH 1704</strain>
    </source>
</reference>
<evidence type="ECO:0000313" key="1">
    <source>
        <dbReference type="EMBL" id="EEP78566.1"/>
    </source>
</evidence>
<gene>
    <name evidence="1" type="ORF">UREG_03412</name>
</gene>
<dbReference type="OrthoDB" id="5417895at2759"/>
<proteinExistence type="predicted"/>